<name>A0A9P6JXR1_9FUNG</name>
<keyword evidence="1" id="KW-0812">Transmembrane</keyword>
<dbReference type="AlphaFoldDB" id="A0A9P6JXR1"/>
<evidence type="ECO:0000256" key="1">
    <source>
        <dbReference type="SAM" id="Phobius"/>
    </source>
</evidence>
<proteinExistence type="predicted"/>
<evidence type="ECO:0000313" key="3">
    <source>
        <dbReference type="Proteomes" id="UP000723463"/>
    </source>
</evidence>
<keyword evidence="1" id="KW-0472">Membrane</keyword>
<dbReference type="EMBL" id="JAAAXW010000601">
    <property type="protein sequence ID" value="KAF9536667.1"/>
    <property type="molecule type" value="Genomic_DNA"/>
</dbReference>
<dbReference type="Proteomes" id="UP000723463">
    <property type="component" value="Unassembled WGS sequence"/>
</dbReference>
<organism evidence="2 3">
    <name type="scientific">Mortierella hygrophila</name>
    <dbReference type="NCBI Taxonomy" id="979708"/>
    <lineage>
        <taxon>Eukaryota</taxon>
        <taxon>Fungi</taxon>
        <taxon>Fungi incertae sedis</taxon>
        <taxon>Mucoromycota</taxon>
        <taxon>Mortierellomycotina</taxon>
        <taxon>Mortierellomycetes</taxon>
        <taxon>Mortierellales</taxon>
        <taxon>Mortierellaceae</taxon>
        <taxon>Mortierella</taxon>
    </lineage>
</organism>
<keyword evidence="1" id="KW-1133">Transmembrane helix</keyword>
<accession>A0A9P6JXR1</accession>
<evidence type="ECO:0000313" key="2">
    <source>
        <dbReference type="EMBL" id="KAF9536667.1"/>
    </source>
</evidence>
<reference evidence="2" key="1">
    <citation type="journal article" date="2020" name="Fungal Divers.">
        <title>Resolving the Mortierellaceae phylogeny through synthesis of multi-gene phylogenetics and phylogenomics.</title>
        <authorList>
            <person name="Vandepol N."/>
            <person name="Liber J."/>
            <person name="Desiro A."/>
            <person name="Na H."/>
            <person name="Kennedy M."/>
            <person name="Barry K."/>
            <person name="Grigoriev I.V."/>
            <person name="Miller A.N."/>
            <person name="O'Donnell K."/>
            <person name="Stajich J.E."/>
            <person name="Bonito G."/>
        </authorList>
    </citation>
    <scope>NUCLEOTIDE SEQUENCE</scope>
    <source>
        <strain evidence="2">NRRL 2591</strain>
    </source>
</reference>
<keyword evidence="3" id="KW-1185">Reference proteome</keyword>
<comment type="caution">
    <text evidence="2">The sequence shown here is derived from an EMBL/GenBank/DDBJ whole genome shotgun (WGS) entry which is preliminary data.</text>
</comment>
<sequence length="98" mass="10858">MGITTYLILAAFIAAIYHYLVDNSVDPRPPRYATPTIPAPAADTRRTLHSNLTSASVTAARNNCDTVVEPEVIKDDYVTVVVKVLDRWTDQESTVKPR</sequence>
<gene>
    <name evidence="2" type="ORF">EC957_010169</name>
</gene>
<protein>
    <submittedName>
        <fullName evidence="2">Uncharacterized protein</fullName>
    </submittedName>
</protein>
<feature type="transmembrane region" description="Helical" evidence="1">
    <location>
        <begin position="6"/>
        <end position="21"/>
    </location>
</feature>